<dbReference type="EMBL" id="JBHRSL010000027">
    <property type="protein sequence ID" value="MFC3053379.1"/>
    <property type="molecule type" value="Genomic_DNA"/>
</dbReference>
<dbReference type="InterPro" id="IPR014710">
    <property type="entry name" value="RmlC-like_jellyroll"/>
</dbReference>
<evidence type="ECO:0000313" key="2">
    <source>
        <dbReference type="EMBL" id="MFC3053379.1"/>
    </source>
</evidence>
<dbReference type="Pfam" id="PF06172">
    <property type="entry name" value="Cupin_5"/>
    <property type="match status" value="1"/>
</dbReference>
<feature type="domain" description="DUF985" evidence="1">
    <location>
        <begin position="5"/>
        <end position="132"/>
    </location>
</feature>
<dbReference type="SUPFAM" id="SSF51182">
    <property type="entry name" value="RmlC-like cupins"/>
    <property type="match status" value="1"/>
</dbReference>
<dbReference type="CDD" id="cd06121">
    <property type="entry name" value="cupin_YML079wp"/>
    <property type="match status" value="1"/>
</dbReference>
<dbReference type="InterPro" id="IPR011051">
    <property type="entry name" value="RmlC_Cupin_sf"/>
</dbReference>
<reference evidence="3" key="1">
    <citation type="journal article" date="2019" name="Int. J. Syst. Evol. Microbiol.">
        <title>The Global Catalogue of Microorganisms (GCM) 10K type strain sequencing project: providing services to taxonomists for standard genome sequencing and annotation.</title>
        <authorList>
            <consortium name="The Broad Institute Genomics Platform"/>
            <consortium name="The Broad Institute Genome Sequencing Center for Infectious Disease"/>
            <person name="Wu L."/>
            <person name="Ma J."/>
        </authorList>
    </citation>
    <scope>NUCLEOTIDE SEQUENCE [LARGE SCALE GENOMIC DNA]</scope>
    <source>
        <strain evidence="3">KCTC 62164</strain>
    </source>
</reference>
<dbReference type="PANTHER" id="PTHR33387">
    <property type="entry name" value="RMLC-LIKE JELLY ROLL FOLD PROTEIN"/>
    <property type="match status" value="1"/>
</dbReference>
<keyword evidence="3" id="KW-1185">Reference proteome</keyword>
<comment type="caution">
    <text evidence="2">The sequence shown here is derived from an EMBL/GenBank/DDBJ whole genome shotgun (WGS) entry which is preliminary data.</text>
</comment>
<gene>
    <name evidence="2" type="ORF">ACFOKA_15885</name>
</gene>
<dbReference type="Gene3D" id="2.60.120.10">
    <property type="entry name" value="Jelly Rolls"/>
    <property type="match status" value="1"/>
</dbReference>
<protein>
    <submittedName>
        <fullName evidence="2">Cupin domain-containing protein</fullName>
    </submittedName>
</protein>
<dbReference type="PANTHER" id="PTHR33387:SF3">
    <property type="entry name" value="DUF985 DOMAIN-CONTAINING PROTEIN"/>
    <property type="match status" value="1"/>
</dbReference>
<evidence type="ECO:0000313" key="3">
    <source>
        <dbReference type="Proteomes" id="UP001595444"/>
    </source>
</evidence>
<sequence length="141" mass="15730">MSAADIIKALNLAPHPEGGYFRRTHKTSTEPNGRGQMTAIYYLLEGTDFARWHRIDSDELWLWHAGSPMTLEIQEAGNAMATNILGNNILAGEHPQILVPAHAWQRVRSNRDWSLVSCAVSPGFLFDTLEMATDELNLANN</sequence>
<organism evidence="2 3">
    <name type="scientific">Kordiimonas pumila</name>
    <dbReference type="NCBI Taxonomy" id="2161677"/>
    <lineage>
        <taxon>Bacteria</taxon>
        <taxon>Pseudomonadati</taxon>
        <taxon>Pseudomonadota</taxon>
        <taxon>Alphaproteobacteria</taxon>
        <taxon>Kordiimonadales</taxon>
        <taxon>Kordiimonadaceae</taxon>
        <taxon>Kordiimonas</taxon>
    </lineage>
</organism>
<dbReference type="InterPro" id="IPR009327">
    <property type="entry name" value="Cupin_DUF985"/>
</dbReference>
<proteinExistence type="predicted"/>
<evidence type="ECO:0000259" key="1">
    <source>
        <dbReference type="Pfam" id="PF06172"/>
    </source>
</evidence>
<accession>A0ABV7D8Q5</accession>
<dbReference type="InterPro" id="IPR039935">
    <property type="entry name" value="YML079W-like"/>
</dbReference>
<dbReference type="Proteomes" id="UP001595444">
    <property type="component" value="Unassembled WGS sequence"/>
</dbReference>
<name>A0ABV7D8Q5_9PROT</name>
<dbReference type="RefSeq" id="WP_194215664.1">
    <property type="nucleotide sequence ID" value="NZ_CP061205.1"/>
</dbReference>